<dbReference type="Proteomes" id="UP001597548">
    <property type="component" value="Unassembled WGS sequence"/>
</dbReference>
<dbReference type="PROSITE" id="PS51352">
    <property type="entry name" value="THIOREDOXIN_2"/>
    <property type="match status" value="1"/>
</dbReference>
<comment type="caution">
    <text evidence="6">The sequence shown here is derived from an EMBL/GenBank/DDBJ whole genome shotgun (WGS) entry which is preliminary data.</text>
</comment>
<evidence type="ECO:0000259" key="5">
    <source>
        <dbReference type="PROSITE" id="PS51352"/>
    </source>
</evidence>
<organism evidence="6 7">
    <name type="scientific">Psychroserpens luteus</name>
    <dbReference type="NCBI Taxonomy" id="1434066"/>
    <lineage>
        <taxon>Bacteria</taxon>
        <taxon>Pseudomonadati</taxon>
        <taxon>Bacteroidota</taxon>
        <taxon>Flavobacteriia</taxon>
        <taxon>Flavobacteriales</taxon>
        <taxon>Flavobacteriaceae</taxon>
        <taxon>Psychroserpens</taxon>
    </lineage>
</organism>
<name>A0ABW5ZVI5_9FLAO</name>
<evidence type="ECO:0000256" key="1">
    <source>
        <dbReference type="ARBA" id="ARBA00004196"/>
    </source>
</evidence>
<dbReference type="Gene3D" id="3.40.30.10">
    <property type="entry name" value="Glutaredoxin"/>
    <property type="match status" value="1"/>
</dbReference>
<evidence type="ECO:0000256" key="2">
    <source>
        <dbReference type="ARBA" id="ARBA00022748"/>
    </source>
</evidence>
<dbReference type="InterPro" id="IPR000866">
    <property type="entry name" value="AhpC/TSA"/>
</dbReference>
<keyword evidence="3" id="KW-1015">Disulfide bond</keyword>
<feature type="domain" description="Thioredoxin" evidence="5">
    <location>
        <begin position="314"/>
        <end position="458"/>
    </location>
</feature>
<evidence type="ECO:0000256" key="4">
    <source>
        <dbReference type="ARBA" id="ARBA00023284"/>
    </source>
</evidence>
<dbReference type="Pfam" id="PF00578">
    <property type="entry name" value="AhpC-TSA"/>
    <property type="match status" value="1"/>
</dbReference>
<sequence>MKRLIIALVALSIFACKQEPKVDYAVISGKIENSKVKNAIIKNADFKAEIAINEDGTFADTLRIPENGFYTMSIGREFTPIHLGFEDNLNVMLDASSFDETIKYSGEGAIENNYLATKTLYNGMATANPVKFYSLEEDAFKAKLSEIKTENETLLNGLTNADEAFVSSEKQNLVYDNYAMLNNYVERHGYYTKQEGFEVSEGFIPTELKNMTFDDSKAYKSSSSYKDIAFSKVLTGLFEDLGDDISSVTTDDLKGVSDIKIQALKNDVIDYLSSFLVSPGNENMEAIYNFFVENTTNEDTKKKLTSTFEKNKNLIKGRPSPQFVNYENHKGGELSLTDLKGKYVYVDVWATWCGPCIKEIPSLKEVEKQFHSENIEFVSTSIDQVKDHDKWVSMVKDKDLGGVQLMADKDWSSKFVRDYGIQGIPRFILIDPNGNIVSADAPRPSDPKLVELLEKELKIQP</sequence>
<keyword evidence="2" id="KW-0201">Cytochrome c-type biogenesis</keyword>
<dbReference type="PANTHER" id="PTHR42852:SF6">
    <property type="entry name" value="THIOL:DISULFIDE INTERCHANGE PROTEIN DSBE"/>
    <property type="match status" value="1"/>
</dbReference>
<dbReference type="EMBL" id="JBHUOS010000009">
    <property type="protein sequence ID" value="MFD2916053.1"/>
    <property type="molecule type" value="Genomic_DNA"/>
</dbReference>
<dbReference type="CDD" id="cd02966">
    <property type="entry name" value="TlpA_like_family"/>
    <property type="match status" value="1"/>
</dbReference>
<dbReference type="SUPFAM" id="SSF52833">
    <property type="entry name" value="Thioredoxin-like"/>
    <property type="match status" value="1"/>
</dbReference>
<dbReference type="RefSeq" id="WP_194508067.1">
    <property type="nucleotide sequence ID" value="NZ_JADILU010000004.1"/>
</dbReference>
<dbReference type="InterPro" id="IPR013766">
    <property type="entry name" value="Thioredoxin_domain"/>
</dbReference>
<dbReference type="InterPro" id="IPR036249">
    <property type="entry name" value="Thioredoxin-like_sf"/>
</dbReference>
<proteinExistence type="predicted"/>
<dbReference type="PANTHER" id="PTHR42852">
    <property type="entry name" value="THIOL:DISULFIDE INTERCHANGE PROTEIN DSBE"/>
    <property type="match status" value="1"/>
</dbReference>
<evidence type="ECO:0000256" key="3">
    <source>
        <dbReference type="ARBA" id="ARBA00023157"/>
    </source>
</evidence>
<gene>
    <name evidence="6" type="ORF">ACFS29_10420</name>
</gene>
<evidence type="ECO:0000313" key="6">
    <source>
        <dbReference type="EMBL" id="MFD2916053.1"/>
    </source>
</evidence>
<keyword evidence="4" id="KW-0676">Redox-active center</keyword>
<dbReference type="PROSITE" id="PS51257">
    <property type="entry name" value="PROKAR_LIPOPROTEIN"/>
    <property type="match status" value="1"/>
</dbReference>
<protein>
    <submittedName>
        <fullName evidence="6">TlpA family protein disulfide reductase</fullName>
    </submittedName>
</protein>
<comment type="subcellular location">
    <subcellularLocation>
        <location evidence="1">Cell envelope</location>
    </subcellularLocation>
</comment>
<reference evidence="7" key="1">
    <citation type="journal article" date="2019" name="Int. J. Syst. Evol. Microbiol.">
        <title>The Global Catalogue of Microorganisms (GCM) 10K type strain sequencing project: providing services to taxonomists for standard genome sequencing and annotation.</title>
        <authorList>
            <consortium name="The Broad Institute Genomics Platform"/>
            <consortium name="The Broad Institute Genome Sequencing Center for Infectious Disease"/>
            <person name="Wu L."/>
            <person name="Ma J."/>
        </authorList>
    </citation>
    <scope>NUCLEOTIDE SEQUENCE [LARGE SCALE GENOMIC DNA]</scope>
    <source>
        <strain evidence="7">KCTC 32514</strain>
    </source>
</reference>
<accession>A0ABW5ZVI5</accession>
<evidence type="ECO:0000313" key="7">
    <source>
        <dbReference type="Proteomes" id="UP001597548"/>
    </source>
</evidence>
<dbReference type="InterPro" id="IPR050553">
    <property type="entry name" value="Thioredoxin_ResA/DsbE_sf"/>
</dbReference>
<keyword evidence="7" id="KW-1185">Reference proteome</keyword>